<proteinExistence type="inferred from homology"/>
<dbReference type="PANTHER" id="PTHR32401:SF47">
    <property type="entry name" value="LEGUME LECTIN DOMAIN-CONTAINING PROTEIN"/>
    <property type="match status" value="1"/>
</dbReference>
<dbReference type="InterPro" id="IPR001220">
    <property type="entry name" value="Legume_lectin_dom"/>
</dbReference>
<dbReference type="SUPFAM" id="SSF50978">
    <property type="entry name" value="WD40 repeat-like"/>
    <property type="match status" value="1"/>
</dbReference>
<dbReference type="Pfam" id="PF00139">
    <property type="entry name" value="Lectin_legB"/>
    <property type="match status" value="1"/>
</dbReference>
<dbReference type="InterPro" id="IPR036322">
    <property type="entry name" value="WD40_repeat_dom_sf"/>
</dbReference>
<dbReference type="PANTHER" id="PTHR32401">
    <property type="entry name" value="CONCANAVALIN A-LIKE LECTIN FAMILY PROTEIN"/>
    <property type="match status" value="1"/>
</dbReference>
<keyword evidence="2" id="KW-0430">Lectin</keyword>
<protein>
    <recommendedName>
        <fullName evidence="3">Legume lectin domain-containing protein</fullName>
    </recommendedName>
</protein>
<dbReference type="Gene3D" id="3.40.640.10">
    <property type="entry name" value="Type I PLP-dependent aspartate aminotransferase-like (Major domain)"/>
    <property type="match status" value="1"/>
</dbReference>
<reference evidence="4 5" key="1">
    <citation type="submission" date="2024-01" db="EMBL/GenBank/DDBJ databases">
        <title>A telomere-to-telomere, gap-free genome of sweet tea (Lithocarpus litseifolius).</title>
        <authorList>
            <person name="Zhou J."/>
        </authorList>
    </citation>
    <scope>NUCLEOTIDE SEQUENCE [LARGE SCALE GENOMIC DNA]</scope>
    <source>
        <strain evidence="4">Zhou-2022a</strain>
        <tissue evidence="4">Leaf</tissue>
    </source>
</reference>
<organism evidence="4 5">
    <name type="scientific">Lithocarpus litseifolius</name>
    <dbReference type="NCBI Taxonomy" id="425828"/>
    <lineage>
        <taxon>Eukaryota</taxon>
        <taxon>Viridiplantae</taxon>
        <taxon>Streptophyta</taxon>
        <taxon>Embryophyta</taxon>
        <taxon>Tracheophyta</taxon>
        <taxon>Spermatophyta</taxon>
        <taxon>Magnoliopsida</taxon>
        <taxon>eudicotyledons</taxon>
        <taxon>Gunneridae</taxon>
        <taxon>Pentapetalae</taxon>
        <taxon>rosids</taxon>
        <taxon>fabids</taxon>
        <taxon>Fagales</taxon>
        <taxon>Fagaceae</taxon>
        <taxon>Lithocarpus</taxon>
    </lineage>
</organism>
<evidence type="ECO:0000256" key="2">
    <source>
        <dbReference type="ARBA" id="ARBA00022734"/>
    </source>
</evidence>
<dbReference type="Gene3D" id="2.130.10.10">
    <property type="entry name" value="YVTN repeat-like/Quinoprotein amine dehydrogenase"/>
    <property type="match status" value="1"/>
</dbReference>
<evidence type="ECO:0000259" key="3">
    <source>
        <dbReference type="Pfam" id="PF00139"/>
    </source>
</evidence>
<dbReference type="CDD" id="cd06899">
    <property type="entry name" value="lectin_legume_LecRK_Arcelin_ConA"/>
    <property type="match status" value="1"/>
</dbReference>
<dbReference type="Gene3D" id="2.60.120.200">
    <property type="match status" value="1"/>
</dbReference>
<dbReference type="SUPFAM" id="SSF49899">
    <property type="entry name" value="Concanavalin A-like lectins/glucanases"/>
    <property type="match status" value="1"/>
</dbReference>
<dbReference type="InterPro" id="IPR015424">
    <property type="entry name" value="PyrdxlP-dep_Trfase"/>
</dbReference>
<dbReference type="SMART" id="SM00320">
    <property type="entry name" value="WD40"/>
    <property type="match status" value="2"/>
</dbReference>
<dbReference type="EMBL" id="JAZDWU010000004">
    <property type="protein sequence ID" value="KAL0005307.1"/>
    <property type="molecule type" value="Genomic_DNA"/>
</dbReference>
<evidence type="ECO:0000313" key="4">
    <source>
        <dbReference type="EMBL" id="KAL0005307.1"/>
    </source>
</evidence>
<dbReference type="InterPro" id="IPR000985">
    <property type="entry name" value="Lectin_LegA_CS"/>
</dbReference>
<comment type="caution">
    <text evidence="4">The sequence shown here is derived from an EMBL/GenBank/DDBJ whole genome shotgun (WGS) entry which is preliminary data.</text>
</comment>
<dbReference type="Proteomes" id="UP001459277">
    <property type="component" value="Unassembled WGS sequence"/>
</dbReference>
<dbReference type="InterPro" id="IPR015943">
    <property type="entry name" value="WD40/YVTN_repeat-like_dom_sf"/>
</dbReference>
<accession>A0AAW2D4K8</accession>
<gene>
    <name evidence="4" type="ORF">SO802_012868</name>
</gene>
<evidence type="ECO:0000313" key="5">
    <source>
        <dbReference type="Proteomes" id="UP001459277"/>
    </source>
</evidence>
<keyword evidence="5" id="KW-1185">Reference proteome</keyword>
<comment type="similarity">
    <text evidence="1">Belongs to the leguminous lectin family.</text>
</comment>
<sequence>MSISFNFTSFNKENITVKHDASIKPDGTIQLAEPSYFSAGRAYYNKPVHLWDNSTGRLTVTDFTTHFSFIIQPVNKGVSADGLAFFIAPFDYEFSDNHNSSGAFLGLFTNESALDVTQNQIVAVEFDTFRNTEFRDHPSDNHVGIDVNSIVSNTSVTWPSSMKNGSTVYAWVSYNSKTQNLSVFLNDADNLVFRENSSVSLIVNLTTILPEWVSVGFSASTETAHPIKKFSQNRSELISAKSKIGAHLISDGLICGGQLSHLRRQASRCGGQLSHLCHRIFRLQSGRFDDAIECLDVMKSVGLKLPSTIYNALINAYVQKTGLISEKDKEREKQHEDHTVREMVTDVEDKVIVKPEDNGVSAGPEPMDISTTLTFQACEIPSSDVTILEGRTSEVCACAWSATGSLLASGFGNSTARILTIVDGSLRYTSNGSLNVLVLKHVKGRTNEKSKDVTTLDWNAQNNEFITQQFDACASWWTRGPDTTLQTELARDMGYAAARFGHVMFPENVYEPALECAELLLEGVGKGWAYQTYFSDNGSTAIEIALKMAFHKFSYDHGILSDVRKENTASRRELMVGLTNSVFIDYL</sequence>
<dbReference type="SUPFAM" id="SSF53383">
    <property type="entry name" value="PLP-dependent transferases"/>
    <property type="match status" value="1"/>
</dbReference>
<dbReference type="PROSITE" id="PS00308">
    <property type="entry name" value="LECTIN_LEGUME_ALPHA"/>
    <property type="match status" value="1"/>
</dbReference>
<dbReference type="PROSITE" id="PS00307">
    <property type="entry name" value="LECTIN_LEGUME_BETA"/>
    <property type="match status" value="1"/>
</dbReference>
<dbReference type="GO" id="GO:0030246">
    <property type="term" value="F:carbohydrate binding"/>
    <property type="evidence" value="ECO:0007669"/>
    <property type="project" value="UniProtKB-KW"/>
</dbReference>
<dbReference type="InterPro" id="IPR050258">
    <property type="entry name" value="Leguminous_Lectin"/>
</dbReference>
<dbReference type="InterPro" id="IPR015421">
    <property type="entry name" value="PyrdxlP-dep_Trfase_major"/>
</dbReference>
<name>A0AAW2D4K8_9ROSI</name>
<dbReference type="AlphaFoldDB" id="A0AAW2D4K8"/>
<dbReference type="InterPro" id="IPR013320">
    <property type="entry name" value="ConA-like_dom_sf"/>
</dbReference>
<feature type="domain" description="Legume lectin" evidence="3">
    <location>
        <begin position="3"/>
        <end position="227"/>
    </location>
</feature>
<evidence type="ECO:0000256" key="1">
    <source>
        <dbReference type="ARBA" id="ARBA00007606"/>
    </source>
</evidence>
<dbReference type="InterPro" id="IPR001680">
    <property type="entry name" value="WD40_rpt"/>
</dbReference>
<dbReference type="InterPro" id="IPR019825">
    <property type="entry name" value="Lectin_legB_Mn/Ca_BS"/>
</dbReference>